<evidence type="ECO:0000313" key="2">
    <source>
        <dbReference type="EMBL" id="MUZ56682.1"/>
    </source>
</evidence>
<feature type="chain" id="PRO_5042065285" description="Phenol degradation protein meta" evidence="1">
    <location>
        <begin position="37"/>
        <end position="309"/>
    </location>
</feature>
<comment type="caution">
    <text evidence="2">The sequence shown here is derived from an EMBL/GenBank/DDBJ whole genome shotgun (WGS) entry which is preliminary data.</text>
</comment>
<dbReference type="Pfam" id="PF13557">
    <property type="entry name" value="Phenol_MetA_deg"/>
    <property type="match status" value="1"/>
</dbReference>
<evidence type="ECO:0000256" key="1">
    <source>
        <dbReference type="SAM" id="SignalP"/>
    </source>
</evidence>
<reference evidence="2 3" key="1">
    <citation type="submission" date="2019-12" db="EMBL/GenBank/DDBJ databases">
        <title>Whole-genome sequencing of Allorhizobium vitis.</title>
        <authorList>
            <person name="Gan H.M."/>
            <person name="Szegedi E."/>
            <person name="Burr T."/>
            <person name="Savka M.A."/>
        </authorList>
    </citation>
    <scope>NUCLEOTIDE SEQUENCE [LARGE SCALE GENOMIC DNA]</scope>
    <source>
        <strain evidence="2 3">CG989</strain>
    </source>
</reference>
<evidence type="ECO:0008006" key="4">
    <source>
        <dbReference type="Google" id="ProtNLM"/>
    </source>
</evidence>
<dbReference type="InterPro" id="IPR025737">
    <property type="entry name" value="FApF"/>
</dbReference>
<evidence type="ECO:0000313" key="3">
    <source>
        <dbReference type="Proteomes" id="UP000436692"/>
    </source>
</evidence>
<accession>A0AAE4W9W6</accession>
<proteinExistence type="predicted"/>
<keyword evidence="1" id="KW-0732">Signal</keyword>
<organism evidence="2 3">
    <name type="scientific">Agrobacterium vitis</name>
    <name type="common">Rhizobium vitis</name>
    <dbReference type="NCBI Taxonomy" id="373"/>
    <lineage>
        <taxon>Bacteria</taxon>
        <taxon>Pseudomonadati</taxon>
        <taxon>Pseudomonadota</taxon>
        <taxon>Alphaproteobacteria</taxon>
        <taxon>Hyphomicrobiales</taxon>
        <taxon>Rhizobiaceae</taxon>
        <taxon>Rhizobium/Agrobacterium group</taxon>
        <taxon>Agrobacterium</taxon>
    </lineage>
</organism>
<feature type="signal peptide" evidence="1">
    <location>
        <begin position="1"/>
        <end position="36"/>
    </location>
</feature>
<gene>
    <name evidence="2" type="ORF">GOZ95_04305</name>
</gene>
<protein>
    <recommendedName>
        <fullName evidence="4">Phenol degradation protein meta</fullName>
    </recommendedName>
</protein>
<sequence length="309" mass="33835">MGYFQLSQEEERKMKRARTLLGTALLLINCMTVAKAAENSNTQYAPGASQFYAGAIPPFEGFYFLSQTSYFTANRVNDGKGREIPIDFKVKATVETLRFMYVSDIRIGEAQLWGQLVLPLIHLDISNAFAKDSGFNMGDATATVGLSWHPDQKQTFITGIDIGMPTGAYDENALANAGLNHWSVQPTIAYHYSDPQGLEFATAARVIFNSENTATDYKTGNEFVLDYAVGWNFGKIRVGATGYYLKQFTDDKGPGVASDGHRGEGLAVGPSLSYSFNPGLGISASWQHDVVAKNRSEGNTLWVNVATKF</sequence>
<dbReference type="RefSeq" id="WP_156547422.1">
    <property type="nucleotide sequence ID" value="NZ_JABAEJ010000002.1"/>
</dbReference>
<dbReference type="Proteomes" id="UP000436692">
    <property type="component" value="Unassembled WGS sequence"/>
</dbReference>
<dbReference type="AlphaFoldDB" id="A0AAE4W9W6"/>
<name>A0AAE4W9W6_AGRVI</name>
<dbReference type="EMBL" id="WPHM01000002">
    <property type="protein sequence ID" value="MUZ56682.1"/>
    <property type="molecule type" value="Genomic_DNA"/>
</dbReference>